<dbReference type="PANTHER" id="PTHR33362:SF2">
    <property type="entry name" value="TRAP TRANSPORTER LARGE PERMEASE PROTEIN"/>
    <property type="match status" value="1"/>
</dbReference>
<evidence type="ECO:0000256" key="4">
    <source>
        <dbReference type="ARBA" id="ARBA00022692"/>
    </source>
</evidence>
<evidence type="ECO:0000256" key="1">
    <source>
        <dbReference type="ARBA" id="ARBA00004429"/>
    </source>
</evidence>
<dbReference type="GO" id="GO:0022857">
    <property type="term" value="F:transmembrane transporter activity"/>
    <property type="evidence" value="ECO:0007669"/>
    <property type="project" value="UniProtKB-UniRule"/>
</dbReference>
<keyword evidence="7" id="KW-0813">Transport</keyword>
<comment type="function">
    <text evidence="7">Part of the tripartite ATP-independent periplasmic (TRAP) transport system.</text>
</comment>
<feature type="transmembrane region" description="Helical" evidence="8">
    <location>
        <begin position="64"/>
        <end position="83"/>
    </location>
</feature>
<reference evidence="10 11" key="1">
    <citation type="journal article" date="2018" name="Nat. Biotechnol.">
        <title>A standardized bacterial taxonomy based on genome phylogeny substantially revises the tree of life.</title>
        <authorList>
            <person name="Parks D.H."/>
            <person name="Chuvochina M."/>
            <person name="Waite D.W."/>
            <person name="Rinke C."/>
            <person name="Skarshewski A."/>
            <person name="Chaumeil P.A."/>
            <person name="Hugenholtz P."/>
        </authorList>
    </citation>
    <scope>NUCLEOTIDE SEQUENCE [LARGE SCALE GENOMIC DNA]</scope>
    <source>
        <strain evidence="10">UBA9169</strain>
    </source>
</reference>
<protein>
    <submittedName>
        <fullName evidence="10">TRAP transporter large permease</fullName>
    </submittedName>
</protein>
<evidence type="ECO:0000256" key="7">
    <source>
        <dbReference type="RuleBase" id="RU369079"/>
    </source>
</evidence>
<evidence type="ECO:0000256" key="6">
    <source>
        <dbReference type="ARBA" id="ARBA00023136"/>
    </source>
</evidence>
<keyword evidence="2" id="KW-1003">Cell membrane</keyword>
<dbReference type="AlphaFoldDB" id="A0A348W902"/>
<dbReference type="InterPro" id="IPR010656">
    <property type="entry name" value="DctM"/>
</dbReference>
<feature type="non-terminal residue" evidence="10">
    <location>
        <position position="103"/>
    </location>
</feature>
<evidence type="ECO:0000256" key="8">
    <source>
        <dbReference type="SAM" id="Phobius"/>
    </source>
</evidence>
<proteinExistence type="predicted"/>
<accession>A0A348W902</accession>
<evidence type="ECO:0000259" key="9">
    <source>
        <dbReference type="Pfam" id="PF06808"/>
    </source>
</evidence>
<feature type="transmembrane region" description="Helical" evidence="8">
    <location>
        <begin position="12"/>
        <end position="37"/>
    </location>
</feature>
<gene>
    <name evidence="10" type="ORF">DCS45_03920</name>
</gene>
<dbReference type="InterPro" id="IPR004681">
    <property type="entry name" value="TRAP_DctM"/>
</dbReference>
<evidence type="ECO:0000256" key="5">
    <source>
        <dbReference type="ARBA" id="ARBA00022989"/>
    </source>
</evidence>
<keyword evidence="3 7" id="KW-0997">Cell inner membrane</keyword>
<comment type="subcellular location">
    <subcellularLocation>
        <location evidence="1 7">Cell inner membrane</location>
        <topology evidence="1 7">Multi-pass membrane protein</topology>
    </subcellularLocation>
</comment>
<organism evidence="10 11">
    <name type="scientific">Roseovarius nubinhibens</name>
    <dbReference type="NCBI Taxonomy" id="314263"/>
    <lineage>
        <taxon>Bacteria</taxon>
        <taxon>Pseudomonadati</taxon>
        <taxon>Pseudomonadota</taxon>
        <taxon>Alphaproteobacteria</taxon>
        <taxon>Rhodobacterales</taxon>
        <taxon>Roseobacteraceae</taxon>
        <taxon>Roseovarius</taxon>
    </lineage>
</organism>
<feature type="non-terminal residue" evidence="10">
    <location>
        <position position="1"/>
    </location>
</feature>
<dbReference type="GO" id="GO:0005886">
    <property type="term" value="C:plasma membrane"/>
    <property type="evidence" value="ECO:0007669"/>
    <property type="project" value="UniProtKB-SubCell"/>
</dbReference>
<dbReference type="Proteomes" id="UP000264719">
    <property type="component" value="Unassembled WGS sequence"/>
</dbReference>
<evidence type="ECO:0000313" key="11">
    <source>
        <dbReference type="Proteomes" id="UP000264719"/>
    </source>
</evidence>
<dbReference type="PANTHER" id="PTHR33362">
    <property type="entry name" value="SIALIC ACID TRAP TRANSPORTER PERMEASE PROTEIN SIAT-RELATED"/>
    <property type="match status" value="1"/>
</dbReference>
<evidence type="ECO:0000256" key="2">
    <source>
        <dbReference type="ARBA" id="ARBA00022475"/>
    </source>
</evidence>
<dbReference type="Pfam" id="PF06808">
    <property type="entry name" value="DctM"/>
    <property type="match status" value="1"/>
</dbReference>
<evidence type="ECO:0000313" key="10">
    <source>
        <dbReference type="EMBL" id="HAR51014.1"/>
    </source>
</evidence>
<sequence>MIVYGWVTDTSILACFLATLGPGLLIMFNFSVVNIFMSRKFDLKLDEKPNFGEFAGEVGRRGVYAMPALFMPVIILGGIYGGIMTPTEAAAISVIYAIPVGFF</sequence>
<comment type="caution">
    <text evidence="10">The sequence shown here is derived from an EMBL/GenBank/DDBJ whole genome shotgun (WGS) entry which is preliminary data.</text>
</comment>
<keyword evidence="5 8" id="KW-1133">Transmembrane helix</keyword>
<name>A0A348W902_9RHOB</name>
<dbReference type="EMBL" id="DMVW01000042">
    <property type="protein sequence ID" value="HAR51014.1"/>
    <property type="molecule type" value="Genomic_DNA"/>
</dbReference>
<keyword evidence="6 8" id="KW-0472">Membrane</keyword>
<evidence type="ECO:0000256" key="3">
    <source>
        <dbReference type="ARBA" id="ARBA00022519"/>
    </source>
</evidence>
<feature type="domain" description="TRAP C4-dicarboxylate transport system permease DctM subunit" evidence="9">
    <location>
        <begin position="1"/>
        <end position="102"/>
    </location>
</feature>
<keyword evidence="4 8" id="KW-0812">Transmembrane</keyword>